<organism evidence="1 2">
    <name type="scientific">Eleusine coracana subsp. coracana</name>
    <dbReference type="NCBI Taxonomy" id="191504"/>
    <lineage>
        <taxon>Eukaryota</taxon>
        <taxon>Viridiplantae</taxon>
        <taxon>Streptophyta</taxon>
        <taxon>Embryophyta</taxon>
        <taxon>Tracheophyta</taxon>
        <taxon>Spermatophyta</taxon>
        <taxon>Magnoliopsida</taxon>
        <taxon>Liliopsida</taxon>
        <taxon>Poales</taxon>
        <taxon>Poaceae</taxon>
        <taxon>PACMAD clade</taxon>
        <taxon>Chloridoideae</taxon>
        <taxon>Cynodonteae</taxon>
        <taxon>Eleusininae</taxon>
        <taxon>Eleusine</taxon>
    </lineage>
</organism>
<comment type="caution">
    <text evidence="1">The sequence shown here is derived from an EMBL/GenBank/DDBJ whole genome shotgun (WGS) entry which is preliminary data.</text>
</comment>
<evidence type="ECO:0000313" key="2">
    <source>
        <dbReference type="Proteomes" id="UP001054889"/>
    </source>
</evidence>
<dbReference type="Proteomes" id="UP001054889">
    <property type="component" value="Unassembled WGS sequence"/>
</dbReference>
<reference evidence="1" key="1">
    <citation type="journal article" date="2018" name="DNA Res.">
        <title>Multiple hybrid de novo genome assembly of finger millet, an orphan allotetraploid crop.</title>
        <authorList>
            <person name="Hatakeyama M."/>
            <person name="Aluri S."/>
            <person name="Balachadran M.T."/>
            <person name="Sivarajan S.R."/>
            <person name="Patrignani A."/>
            <person name="Gruter S."/>
            <person name="Poveda L."/>
            <person name="Shimizu-Inatsugi R."/>
            <person name="Baeten J."/>
            <person name="Francoijs K.J."/>
            <person name="Nataraja K.N."/>
            <person name="Reddy Y.A.N."/>
            <person name="Phadnis S."/>
            <person name="Ravikumar R.L."/>
            <person name="Schlapbach R."/>
            <person name="Sreeman S.M."/>
            <person name="Shimizu K.K."/>
        </authorList>
    </citation>
    <scope>NUCLEOTIDE SEQUENCE</scope>
</reference>
<dbReference type="SUPFAM" id="SSF81383">
    <property type="entry name" value="F-box domain"/>
    <property type="match status" value="1"/>
</dbReference>
<accession>A0AAV5BMQ3</accession>
<gene>
    <name evidence="1" type="primary">ga03721</name>
    <name evidence="1" type="ORF">PR202_ga03721</name>
</gene>
<protein>
    <recommendedName>
        <fullName evidence="3">F-box domain-containing protein</fullName>
    </recommendedName>
</protein>
<dbReference type="EMBL" id="BQKI01000002">
    <property type="protein sequence ID" value="GJM87736.1"/>
    <property type="molecule type" value="Genomic_DNA"/>
</dbReference>
<proteinExistence type="predicted"/>
<dbReference type="AlphaFoldDB" id="A0AAV5BMQ3"/>
<dbReference type="InterPro" id="IPR036047">
    <property type="entry name" value="F-box-like_dom_sf"/>
</dbReference>
<reference evidence="1" key="2">
    <citation type="submission" date="2021-12" db="EMBL/GenBank/DDBJ databases">
        <title>Resequencing data analysis of finger millet.</title>
        <authorList>
            <person name="Hatakeyama M."/>
            <person name="Aluri S."/>
            <person name="Balachadran M.T."/>
            <person name="Sivarajan S.R."/>
            <person name="Poveda L."/>
            <person name="Shimizu-Inatsugi R."/>
            <person name="Schlapbach R."/>
            <person name="Sreeman S.M."/>
            <person name="Shimizu K.K."/>
        </authorList>
    </citation>
    <scope>NUCLEOTIDE SEQUENCE</scope>
</reference>
<evidence type="ECO:0008006" key="3">
    <source>
        <dbReference type="Google" id="ProtNLM"/>
    </source>
</evidence>
<sequence>MEPALPVPKPGSLAALTDHLLEDILVRIDTRADLARASAACKAFRRLVTDPAFLRRYRALHPPLILGFINFLSAGGFVPTESPHRNAPAARAFAAAADFSIDHMPRRHYGWRLCDARDGRILLLPIGCVPRLASPELAVFDPLTRGYTLLPPIPEGQLACILTHVPDKRWEYFDALFDPSVANEEAQFRVICWRQCPVMAAVFVYSSVSGRWTHGSISWATLGLNVRPENVPFMRLHSYAYGYSYWNTAGSNNKMLKVDINSIELTTVSLPPDHENRKTIFVEAGEGRIGMFSIIDRNPQPLRYSVWQNESENANEHPVETTILLPHEYDWYTFEGAAHGYVFLALVMGDELVGQCEIVTAAAQAESSLWQHVVGEFSTTAMCSLGCFAARVLHQPLATTAHPVARVSAAVKQSKGQI</sequence>
<dbReference type="PANTHER" id="PTHR31264">
    <property type="entry name" value="OS07G0554500 PROTEIN-RELATED"/>
    <property type="match status" value="1"/>
</dbReference>
<evidence type="ECO:0000313" key="1">
    <source>
        <dbReference type="EMBL" id="GJM87736.1"/>
    </source>
</evidence>
<name>A0AAV5BMQ3_ELECO</name>
<keyword evidence="2" id="KW-1185">Reference proteome</keyword>
<dbReference type="PANTHER" id="PTHR31264:SF3">
    <property type="entry name" value="OS07G0554100 PROTEIN"/>
    <property type="match status" value="1"/>
</dbReference>